<dbReference type="EMBL" id="JPRF03000018">
    <property type="protein sequence ID" value="OEV37801.1"/>
    <property type="molecule type" value="Genomic_DNA"/>
</dbReference>
<evidence type="ECO:0000313" key="1">
    <source>
        <dbReference type="EMBL" id="OEV37801.1"/>
    </source>
</evidence>
<accession>A0A1E7NAT6</accession>
<proteinExistence type="predicted"/>
<evidence type="ECO:0000313" key="2">
    <source>
        <dbReference type="Proteomes" id="UP000037395"/>
    </source>
</evidence>
<organism evidence="1 2">
    <name type="scientific">Kitasatospora aureofaciens</name>
    <name type="common">Streptomyces aureofaciens</name>
    <dbReference type="NCBI Taxonomy" id="1894"/>
    <lineage>
        <taxon>Bacteria</taxon>
        <taxon>Bacillati</taxon>
        <taxon>Actinomycetota</taxon>
        <taxon>Actinomycetes</taxon>
        <taxon>Kitasatosporales</taxon>
        <taxon>Streptomycetaceae</taxon>
        <taxon>Kitasatospora</taxon>
    </lineage>
</organism>
<dbReference type="AlphaFoldDB" id="A0A1E7NAT6"/>
<dbReference type="Proteomes" id="UP000037395">
    <property type="component" value="Unassembled WGS sequence"/>
</dbReference>
<protein>
    <submittedName>
        <fullName evidence="1">Uncharacterized protein</fullName>
    </submittedName>
</protein>
<keyword evidence="2" id="KW-1185">Reference proteome</keyword>
<comment type="caution">
    <text evidence="1">The sequence shown here is derived from an EMBL/GenBank/DDBJ whole genome shotgun (WGS) entry which is preliminary data.</text>
</comment>
<gene>
    <name evidence="1" type="ORF">HS99_0024740</name>
</gene>
<reference evidence="1" key="1">
    <citation type="submission" date="2016-08" db="EMBL/GenBank/DDBJ databases">
        <title>Sequencing, Assembly and Comparative Genomics of S. aureofaciens ATCC 10762.</title>
        <authorList>
            <person name="Gradnigo J.S."/>
            <person name="Johnson N."/>
            <person name="Somerville G.A."/>
        </authorList>
    </citation>
    <scope>NUCLEOTIDE SEQUENCE [LARGE SCALE GENOMIC DNA]</scope>
    <source>
        <strain evidence="1">ATCC 10762</strain>
    </source>
</reference>
<name>A0A1E7NAT6_KITAU</name>
<dbReference type="KEGG" id="kau:B6264_03255"/>
<sequence>MPVEPGLFFLTFPGELSLAIELSALFDLAEDLGECVFEPPSLPVSPTVSTAPVRPGGLDAEFQLVGGLCGPGGHALPGVLHAVDIKDLDGSLR</sequence>